<name>A0AA39SY72_ACESA</name>
<dbReference type="InterPro" id="IPR001752">
    <property type="entry name" value="Kinesin_motor_dom"/>
</dbReference>
<reference evidence="3" key="2">
    <citation type="submission" date="2023-06" db="EMBL/GenBank/DDBJ databases">
        <authorList>
            <person name="Swenson N.G."/>
            <person name="Wegrzyn J.L."/>
            <person name="Mcevoy S.L."/>
        </authorList>
    </citation>
    <scope>NUCLEOTIDE SEQUENCE</scope>
    <source>
        <strain evidence="3">NS2018</strain>
        <tissue evidence="3">Leaf</tissue>
    </source>
</reference>
<sequence length="90" mass="9992">MMFGPTGSGKSHNMFGCAKQPWIVYMSLRDILGDDSSDNDDRVGFGTIVQVTILEIYNEEIMIFCLVMVVLVLDLELGGLKAVHLRQGLK</sequence>
<evidence type="ECO:0000259" key="2">
    <source>
        <dbReference type="Pfam" id="PF00225"/>
    </source>
</evidence>
<gene>
    <name evidence="3" type="ORF">LWI29_030793</name>
</gene>
<dbReference type="InterPro" id="IPR027417">
    <property type="entry name" value="P-loop_NTPase"/>
</dbReference>
<dbReference type="Proteomes" id="UP001168877">
    <property type="component" value="Unassembled WGS sequence"/>
</dbReference>
<dbReference type="GO" id="GO:0005524">
    <property type="term" value="F:ATP binding"/>
    <property type="evidence" value="ECO:0007669"/>
    <property type="project" value="InterPro"/>
</dbReference>
<dbReference type="SUPFAM" id="SSF52540">
    <property type="entry name" value="P-loop containing nucleoside triphosphate hydrolases"/>
    <property type="match status" value="1"/>
</dbReference>
<evidence type="ECO:0000313" key="4">
    <source>
        <dbReference type="Proteomes" id="UP001168877"/>
    </source>
</evidence>
<comment type="caution">
    <text evidence="3">The sequence shown here is derived from an EMBL/GenBank/DDBJ whole genome shotgun (WGS) entry which is preliminary data.</text>
</comment>
<feature type="domain" description="Kinesin motor" evidence="2">
    <location>
        <begin position="2"/>
        <end position="62"/>
    </location>
</feature>
<evidence type="ECO:0000256" key="1">
    <source>
        <dbReference type="ARBA" id="ARBA00023175"/>
    </source>
</evidence>
<dbReference type="Gene3D" id="3.40.850.10">
    <property type="entry name" value="Kinesin motor domain"/>
    <property type="match status" value="1"/>
</dbReference>
<dbReference type="GO" id="GO:0003777">
    <property type="term" value="F:microtubule motor activity"/>
    <property type="evidence" value="ECO:0007669"/>
    <property type="project" value="InterPro"/>
</dbReference>
<keyword evidence="4" id="KW-1185">Reference proteome</keyword>
<proteinExistence type="predicted"/>
<organism evidence="3 4">
    <name type="scientific">Acer saccharum</name>
    <name type="common">Sugar maple</name>
    <dbReference type="NCBI Taxonomy" id="4024"/>
    <lineage>
        <taxon>Eukaryota</taxon>
        <taxon>Viridiplantae</taxon>
        <taxon>Streptophyta</taxon>
        <taxon>Embryophyta</taxon>
        <taxon>Tracheophyta</taxon>
        <taxon>Spermatophyta</taxon>
        <taxon>Magnoliopsida</taxon>
        <taxon>eudicotyledons</taxon>
        <taxon>Gunneridae</taxon>
        <taxon>Pentapetalae</taxon>
        <taxon>rosids</taxon>
        <taxon>malvids</taxon>
        <taxon>Sapindales</taxon>
        <taxon>Sapindaceae</taxon>
        <taxon>Hippocastanoideae</taxon>
        <taxon>Acereae</taxon>
        <taxon>Acer</taxon>
    </lineage>
</organism>
<accession>A0AA39SY72</accession>
<dbReference type="Pfam" id="PF00225">
    <property type="entry name" value="Kinesin"/>
    <property type="match status" value="1"/>
</dbReference>
<protein>
    <recommendedName>
        <fullName evidence="2">Kinesin motor domain-containing protein</fullName>
    </recommendedName>
</protein>
<evidence type="ECO:0000313" key="3">
    <source>
        <dbReference type="EMBL" id="KAK0598019.1"/>
    </source>
</evidence>
<dbReference type="AlphaFoldDB" id="A0AA39SY72"/>
<keyword evidence="1" id="KW-0505">Motor protein</keyword>
<dbReference type="GO" id="GO:0008017">
    <property type="term" value="F:microtubule binding"/>
    <property type="evidence" value="ECO:0007669"/>
    <property type="project" value="InterPro"/>
</dbReference>
<dbReference type="GO" id="GO:0007018">
    <property type="term" value="P:microtubule-based movement"/>
    <property type="evidence" value="ECO:0007669"/>
    <property type="project" value="InterPro"/>
</dbReference>
<dbReference type="InterPro" id="IPR036961">
    <property type="entry name" value="Kinesin_motor_dom_sf"/>
</dbReference>
<dbReference type="EMBL" id="JAUESC010000004">
    <property type="protein sequence ID" value="KAK0598019.1"/>
    <property type="molecule type" value="Genomic_DNA"/>
</dbReference>
<reference evidence="3" key="1">
    <citation type="journal article" date="2022" name="Plant J.">
        <title>Strategies of tolerance reflected in two North American maple genomes.</title>
        <authorList>
            <person name="McEvoy S.L."/>
            <person name="Sezen U.U."/>
            <person name="Trouern-Trend A."/>
            <person name="McMahon S.M."/>
            <person name="Schaberg P.G."/>
            <person name="Yang J."/>
            <person name="Wegrzyn J.L."/>
            <person name="Swenson N.G."/>
        </authorList>
    </citation>
    <scope>NUCLEOTIDE SEQUENCE</scope>
    <source>
        <strain evidence="3">NS2018</strain>
    </source>
</reference>